<evidence type="ECO:0000313" key="4">
    <source>
        <dbReference type="Proteomes" id="UP000005446"/>
    </source>
</evidence>
<feature type="compositionally biased region" description="Basic and acidic residues" evidence="2">
    <location>
        <begin position="217"/>
        <end position="228"/>
    </location>
</feature>
<evidence type="ECO:0000256" key="2">
    <source>
        <dbReference type="SAM" id="MobiDB-lite"/>
    </source>
</evidence>
<feature type="compositionally biased region" description="Low complexity" evidence="2">
    <location>
        <begin position="614"/>
        <end position="623"/>
    </location>
</feature>
<dbReference type="HOGENOM" id="CLU_244896_0_0_1"/>
<keyword evidence="1" id="KW-0175">Coiled coil</keyword>
<feature type="compositionally biased region" description="Basic and acidic residues" evidence="2">
    <location>
        <begin position="1201"/>
        <end position="1219"/>
    </location>
</feature>
<feature type="region of interest" description="Disordered" evidence="2">
    <location>
        <begin position="1200"/>
        <end position="1266"/>
    </location>
</feature>
<sequence length="1586" mass="176361">MSTFVDTSVDQGINSHFFDPKASNETMGRDLSSPVQAVGPTPAQTSWFTTRPGATRPTKEQEKNSYFLSPLWRDTFGSKPSADSIQEIEIFDNVQLVDFFPSFENSAFRDLALENCILSYYPREIEKNAPGLYFRTDLILGGLLDGPLEFFKMFLSDSDIVIRLSAFLGFTLDHNKPLHFDNLTLAGCLGGLRVSYPPGNVLLEIVSAGMRITFENNKNKKDGQKRPPPESGEMSDPKKLKTETGSSSAPADTPDIPPKPKPSVSSTISKIADLTDPNKLIGVGSAALTHPSGPVTTGTNPQPDTTHDKGKSSFTAKIFGNILLHLYIGRVVPLQLEYTAQYSPENIHFDMVLSEGKSWDHAFGIENFELKDIVITADIPTKNANKAFGKMAEKAALDDGFACKIEGSWNMGFKDLSLKGEIYSSTKTQANSSYIEAVLTGPTFNDIRQAAKKLHDYEVPEPKQDIRLDSMRLRIDFSGKFAFYGMITVDGATFEASIIISSGGIFISGKAQKFQIPETDFYIREASLDLFIARRSENLPEDGKGQQTAANGNDEGVEGGHEAKETSKETKKSDKTDIKLIPKSAGKTSMDEAKRNDSLSAVPGKKAATDTKCTDTPATTADAGSGSDQKPKKEVSWFFGFKVYGILVLPYGPKDLDGDYKFKFAVTFTVSKSPTKGVEVLLAGKARSTVSLRDICGDAIKKDSLLDAQLSDLTFMGTNSDNPDVPPEISRFPIKKGFYLCATLDRVPILEDKDQKDGGKVLKKSTATDRAYLRIGYQKGDKIPKITIFLPPSFKVEFGDRFYSGAIFLELDAESDPICKFHGELYMKVDEPGKKPIKFILEIAADHIGGSIGMKIDALDGIKGPLGFSDRFVVYSLQGRVSAKWAMLLSTGALESFGLGGRFTIEEDSYTCEMQLGTNPTQTLVNIKANALGVPQLCKFISAVADEDMPVPDVDFINIRDLDIYVSRGCTWLDTYYPKGFKFKGIIKLWDLEASMDAELNSIGFHCLTKIKGFELGPLKLSGALEGEEGASMEITLNPIKQSFYLSGRIEIFEVSCACFVDCQFMPSPKFVFDFELKWSAGLLVKVHAEMHQRRKTESGKKDIATGKELKGHPGGSDWEIYALMEQSIIAQVKQGILSAVDNTHKAMEKGIKSAMDDVERQKENWERDCREAKERLDAAHKKLQEEIDRLDREIEEAQDNVEKVKQRNEKYTSDERAKCSGKQAQAEKDRAARLEPKAAARRSADEDKENQERNREWKMQEARNKRTNTRDSFFSKFGNASAVIDNALRDLNNAEREVNRLSWEADRLEDRISHEWWRVDLEAEYLAKRNAWAFARGGLLVYEGILRGAREIVDSPLFRQLKEAMEAAEQYLNTVGDQIRSALETAGRIASLAFDELQRTIREEDFNFDSLMKHANSLVADVEKECQKYEEEARARSIVLDKQKQKMASEFKQVGYVALEEAVEFARKNNIALLAAEKALAAFSALEKAAYNAIRDFVAATLDAMIDIQRIELKGIIRADESDQEAFHLSIKGRLGNKDFAVEESWMPNKTHIFLAKIGLHAVASITGSSMDQEIKALDEEMKNK</sequence>
<protein>
    <submittedName>
        <fullName evidence="3">Uncharacterized protein</fullName>
    </submittedName>
</protein>
<proteinExistence type="predicted"/>
<feature type="compositionally biased region" description="Basic and acidic residues" evidence="2">
    <location>
        <begin position="1226"/>
        <end position="1265"/>
    </location>
</feature>
<accession>H0EZA6</accession>
<dbReference type="OrthoDB" id="3473507at2759"/>
<feature type="region of interest" description="Disordered" evidence="2">
    <location>
        <begin position="216"/>
        <end position="267"/>
    </location>
</feature>
<feature type="region of interest" description="Disordered" evidence="2">
    <location>
        <begin position="283"/>
        <end position="311"/>
    </location>
</feature>
<keyword evidence="4" id="KW-1185">Reference proteome</keyword>
<evidence type="ECO:0000256" key="1">
    <source>
        <dbReference type="SAM" id="Coils"/>
    </source>
</evidence>
<name>H0EZA6_GLAL7</name>
<evidence type="ECO:0000313" key="3">
    <source>
        <dbReference type="EMBL" id="EHK96134.1"/>
    </source>
</evidence>
<reference evidence="3 4" key="1">
    <citation type="journal article" date="2012" name="Eukaryot. Cell">
        <title>Genome sequence of the fungus Glarea lozoyensis: the first genome sequence of a species from the Helotiaceae family.</title>
        <authorList>
            <person name="Youssar L."/>
            <person name="Gruening B.A."/>
            <person name="Erxleben A."/>
            <person name="Guenther S."/>
            <person name="Huettel W."/>
        </authorList>
    </citation>
    <scope>NUCLEOTIDE SEQUENCE [LARGE SCALE GENOMIC DNA]</scope>
    <source>
        <strain evidence="4">ATCC 74030 / MF5533</strain>
    </source>
</reference>
<gene>
    <name evidence="3" type="ORF">M7I_8169</name>
</gene>
<dbReference type="Proteomes" id="UP000005446">
    <property type="component" value="Unassembled WGS sequence"/>
</dbReference>
<feature type="region of interest" description="Disordered" evidence="2">
    <location>
        <begin position="539"/>
        <end position="631"/>
    </location>
</feature>
<feature type="coiled-coil region" evidence="1">
    <location>
        <begin position="1278"/>
        <end position="1312"/>
    </location>
</feature>
<comment type="caution">
    <text evidence="3">The sequence shown here is derived from an EMBL/GenBank/DDBJ whole genome shotgun (WGS) entry which is preliminary data.</text>
</comment>
<organism evidence="3 4">
    <name type="scientific">Glarea lozoyensis (strain ATCC 74030 / MF5533)</name>
    <dbReference type="NCBI Taxonomy" id="1104152"/>
    <lineage>
        <taxon>Eukaryota</taxon>
        <taxon>Fungi</taxon>
        <taxon>Dikarya</taxon>
        <taxon>Ascomycota</taxon>
        <taxon>Pezizomycotina</taxon>
        <taxon>Leotiomycetes</taxon>
        <taxon>Helotiales</taxon>
        <taxon>Helotiaceae</taxon>
        <taxon>Glarea</taxon>
    </lineage>
</organism>
<feature type="compositionally biased region" description="Basic and acidic residues" evidence="2">
    <location>
        <begin position="558"/>
        <end position="580"/>
    </location>
</feature>
<feature type="compositionally biased region" description="Polar residues" evidence="2">
    <location>
        <begin position="294"/>
        <end position="304"/>
    </location>
</feature>
<dbReference type="InParanoid" id="H0EZA6"/>
<dbReference type="EMBL" id="AGUE01000276">
    <property type="protein sequence ID" value="EHK96134.1"/>
    <property type="molecule type" value="Genomic_DNA"/>
</dbReference>
<feature type="region of interest" description="Disordered" evidence="2">
    <location>
        <begin position="16"/>
        <end position="36"/>
    </location>
</feature>